<feature type="non-terminal residue" evidence="9">
    <location>
        <position position="1"/>
    </location>
</feature>
<reference evidence="9 10" key="1">
    <citation type="submission" date="2024-11" db="EMBL/GenBank/DDBJ databases">
        <title>First Report of Moraxella oculi in Brazil in an Infectious Bovine Keratoconjunctivitis Outbreak.</title>
        <authorList>
            <person name="Carvalho C.V."/>
            <person name="Domingues R."/>
            <person name="Coutinho C."/>
            <person name="Honorio N.T.B.S."/>
            <person name="Faza D.R.L.R."/>
            <person name="Carvalho W.A."/>
            <person name="Machado A.B.F."/>
            <person name="Martins M.F."/>
            <person name="Gaspar E.B."/>
        </authorList>
    </citation>
    <scope>NUCLEOTIDE SEQUENCE [LARGE SCALE GENOMIC DNA]</scope>
    <source>
        <strain evidence="9 10">2117LE</strain>
    </source>
</reference>
<gene>
    <name evidence="9" type="ORF">ACJHVH_06120</name>
</gene>
<keyword evidence="10" id="KW-1185">Reference proteome</keyword>
<dbReference type="SUPFAM" id="SSF54523">
    <property type="entry name" value="Pili subunits"/>
    <property type="match status" value="1"/>
</dbReference>
<dbReference type="EMBL" id="JBJJXE010000008">
    <property type="protein sequence ID" value="MFL1732570.1"/>
    <property type="molecule type" value="Genomic_DNA"/>
</dbReference>
<dbReference type="Pfam" id="PF03895">
    <property type="entry name" value="YadA_anchor"/>
    <property type="match status" value="1"/>
</dbReference>
<protein>
    <submittedName>
        <fullName evidence="9">YadA-like family protein</fullName>
    </submittedName>
</protein>
<evidence type="ECO:0000313" key="10">
    <source>
        <dbReference type="Proteomes" id="UP001624684"/>
    </source>
</evidence>
<organism evidence="9 10">
    <name type="scientific">Moraxella oculi</name>
    <dbReference type="NCBI Taxonomy" id="2940516"/>
    <lineage>
        <taxon>Bacteria</taxon>
        <taxon>Pseudomonadati</taxon>
        <taxon>Pseudomonadota</taxon>
        <taxon>Gammaproteobacteria</taxon>
        <taxon>Moraxellales</taxon>
        <taxon>Moraxellaceae</taxon>
        <taxon>Moraxella</taxon>
    </lineage>
</organism>
<dbReference type="RefSeq" id="WP_407069154.1">
    <property type="nucleotide sequence ID" value="NZ_JBJJXE010000008.1"/>
</dbReference>
<dbReference type="Proteomes" id="UP001624684">
    <property type="component" value="Unassembled WGS sequence"/>
</dbReference>
<evidence type="ECO:0000256" key="2">
    <source>
        <dbReference type="ARBA" id="ARBA00004442"/>
    </source>
</evidence>
<evidence type="ECO:0000259" key="8">
    <source>
        <dbReference type="Pfam" id="PF03895"/>
    </source>
</evidence>
<dbReference type="Gene3D" id="3.30.1300.30">
    <property type="entry name" value="GSPII I/J protein-like"/>
    <property type="match status" value="1"/>
</dbReference>
<evidence type="ECO:0000256" key="7">
    <source>
        <dbReference type="ARBA" id="ARBA00023237"/>
    </source>
</evidence>
<evidence type="ECO:0000313" key="9">
    <source>
        <dbReference type="EMBL" id="MFL1732570.1"/>
    </source>
</evidence>
<proteinExistence type="predicted"/>
<evidence type="ECO:0000256" key="6">
    <source>
        <dbReference type="ARBA" id="ARBA00023136"/>
    </source>
</evidence>
<comment type="caution">
    <text evidence="9">The sequence shown here is derived from an EMBL/GenBank/DDBJ whole genome shotgun (WGS) entry which is preliminary data.</text>
</comment>
<keyword evidence="4" id="KW-0812">Transmembrane</keyword>
<dbReference type="InterPro" id="IPR045584">
    <property type="entry name" value="Pilin-like"/>
</dbReference>
<feature type="domain" description="Trimeric autotransporter adhesin YadA-like C-terminal membrane anchor" evidence="8">
    <location>
        <begin position="226"/>
        <end position="282"/>
    </location>
</feature>
<evidence type="ECO:0000256" key="5">
    <source>
        <dbReference type="ARBA" id="ARBA00022729"/>
    </source>
</evidence>
<keyword evidence="5" id="KW-0732">Signal</keyword>
<evidence type="ECO:0000256" key="1">
    <source>
        <dbReference type="ARBA" id="ARBA00004241"/>
    </source>
</evidence>
<dbReference type="InterPro" id="IPR005594">
    <property type="entry name" value="YadA_C"/>
</dbReference>
<comment type="subcellular location">
    <subcellularLocation>
        <location evidence="2">Cell outer membrane</location>
    </subcellularLocation>
    <subcellularLocation>
        <location evidence="1">Cell surface</location>
    </subcellularLocation>
</comment>
<name>A0ABW8UBD0_9GAMM</name>
<keyword evidence="7" id="KW-0998">Cell outer membrane</keyword>
<keyword evidence="3" id="KW-1134">Transmembrane beta strand</keyword>
<evidence type="ECO:0000256" key="3">
    <source>
        <dbReference type="ARBA" id="ARBA00022452"/>
    </source>
</evidence>
<sequence>DNKATVDALTTASNVLIDEIADNTNDIGKLAVISETTVDEVAKNRAQIKDNHGKIAENKQALAKKADKSVVDAMRSFDTYLASLAGTNQGKINKLETAVADKADQATVDALTTASNVLIDEIAENREQIVANIGDIDKLAEVVTDNITATEKTAKQTAKNAQDISKNQADIATLMSRTPAAVDLQPINDKIGALDNSLNDKINKLDDKLSAGVAGAVAIAMMPAPAAGSHYITGGTGFYNGEKALAVGLTGASETGTFTYKIGGSVNSSGSGTFGAGAGYRWK</sequence>
<accession>A0ABW8UBD0</accession>
<keyword evidence="6" id="KW-0472">Membrane</keyword>
<evidence type="ECO:0000256" key="4">
    <source>
        <dbReference type="ARBA" id="ARBA00022692"/>
    </source>
</evidence>